<proteinExistence type="predicted"/>
<evidence type="ECO:0000313" key="2">
    <source>
        <dbReference type="Proteomes" id="UP000019666"/>
    </source>
</evidence>
<sequence length="313" mass="34905">MTERCVPTSPSRAATSPGPFGSLIYDTPEAWLRAADRHVLLFGMSGLGKTHVAKCLRGAGGWFHYSVDYRIGTRYMGELIVDNAKREAMKVPFLRDLLMSDSIFIGSNITFDNLDPVSTYLGKPGDPAKGGLPFAEYQRRQAEFRDAEVAALLDTGRFIDRARALYGYPHFVCDTGGSICEWVEPDDPGDPVLSALSSRCLMIWIEGSDAHTAELVRRFDKAPKPMSYRADFLERMWRDYLALNGVAEGEVDPDDFIRFTYAKALAHRQPLYAEMARNWGVTVRAEDMARVDGEAAFVEVVAGALEERMRRGA</sequence>
<gene>
    <name evidence="1" type="ORF">Rumeso_04694</name>
</gene>
<evidence type="ECO:0000313" key="1">
    <source>
        <dbReference type="EMBL" id="EYD73573.1"/>
    </source>
</evidence>
<dbReference type="InterPro" id="IPR027417">
    <property type="entry name" value="P-loop_NTPase"/>
</dbReference>
<comment type="caution">
    <text evidence="1">The sequence shown here is derived from an EMBL/GenBank/DDBJ whole genome shotgun (WGS) entry which is preliminary data.</text>
</comment>
<dbReference type="Proteomes" id="UP000019666">
    <property type="component" value="Unassembled WGS sequence"/>
</dbReference>
<reference evidence="1 2" key="1">
    <citation type="submission" date="2013-02" db="EMBL/GenBank/DDBJ databases">
        <authorList>
            <person name="Fiebig A."/>
            <person name="Goeker M."/>
            <person name="Klenk H.-P.P."/>
        </authorList>
    </citation>
    <scope>NUCLEOTIDE SEQUENCE [LARGE SCALE GENOMIC DNA]</scope>
    <source>
        <strain evidence="1 2">DSM 19309</strain>
    </source>
</reference>
<dbReference type="EMBL" id="AOSK01000130">
    <property type="protein sequence ID" value="EYD73573.1"/>
    <property type="molecule type" value="Genomic_DNA"/>
</dbReference>
<dbReference type="AlphaFoldDB" id="A0A017HHH3"/>
<keyword evidence="2" id="KW-1185">Reference proteome</keyword>
<dbReference type="Gene3D" id="3.40.50.300">
    <property type="entry name" value="P-loop containing nucleotide triphosphate hydrolases"/>
    <property type="match status" value="1"/>
</dbReference>
<protein>
    <submittedName>
        <fullName evidence="1">ATPase of the AAA+ class</fullName>
    </submittedName>
</protein>
<accession>A0A017HHH3</accession>
<dbReference type="STRING" id="442562.Rumeso_04694"/>
<organism evidence="1 2">
    <name type="scientific">Rubellimicrobium mesophilum DSM 19309</name>
    <dbReference type="NCBI Taxonomy" id="442562"/>
    <lineage>
        <taxon>Bacteria</taxon>
        <taxon>Pseudomonadati</taxon>
        <taxon>Pseudomonadota</taxon>
        <taxon>Alphaproteobacteria</taxon>
        <taxon>Rhodobacterales</taxon>
        <taxon>Roseobacteraceae</taxon>
        <taxon>Rubellimicrobium</taxon>
    </lineage>
</organism>
<dbReference type="HOGENOM" id="CLU_962343_0_0_5"/>
<name>A0A017HHH3_9RHOB</name>
<dbReference type="PATRIC" id="fig|442562.3.peg.4623"/>
<dbReference type="SUPFAM" id="SSF52540">
    <property type="entry name" value="P-loop containing nucleoside triphosphate hydrolases"/>
    <property type="match status" value="1"/>
</dbReference>